<keyword evidence="4" id="KW-0805">Transcription regulation</keyword>
<dbReference type="GO" id="GO:0008270">
    <property type="term" value="F:zinc ion binding"/>
    <property type="evidence" value="ECO:0007669"/>
    <property type="project" value="UniProtKB-KW"/>
</dbReference>
<dbReference type="Gene3D" id="3.30.50.10">
    <property type="entry name" value="Erythroid Transcription Factor GATA-1, subunit A"/>
    <property type="match status" value="1"/>
</dbReference>
<dbReference type="SMART" id="SM00430">
    <property type="entry name" value="HOLI"/>
    <property type="match status" value="1"/>
</dbReference>
<keyword evidence="8" id="KW-0539">Nucleus</keyword>
<dbReference type="EMBL" id="LIAE01007628">
    <property type="protein sequence ID" value="PAV77988.1"/>
    <property type="molecule type" value="Genomic_DNA"/>
</dbReference>
<feature type="region of interest" description="Disordered" evidence="9">
    <location>
        <begin position="41"/>
        <end position="64"/>
    </location>
</feature>
<feature type="region of interest" description="Disordered" evidence="9">
    <location>
        <begin position="1"/>
        <end position="24"/>
    </location>
</feature>
<keyword evidence="13" id="KW-1185">Reference proteome</keyword>
<dbReference type="InterPro" id="IPR000536">
    <property type="entry name" value="Nucl_hrmn_rcpt_lig-bd"/>
</dbReference>
<dbReference type="SUPFAM" id="SSF48508">
    <property type="entry name" value="Nuclear receptor ligand-binding domain"/>
    <property type="match status" value="1"/>
</dbReference>
<dbReference type="STRING" id="2018661.A0A2A2KVN7"/>
<evidence type="ECO:0000256" key="4">
    <source>
        <dbReference type="ARBA" id="ARBA00023015"/>
    </source>
</evidence>
<dbReference type="PANTHER" id="PTHR47630:SF6">
    <property type="entry name" value="NUCLEAR HORMONE RECEPTOR FAMILY"/>
    <property type="match status" value="1"/>
</dbReference>
<dbReference type="CDD" id="cd06157">
    <property type="entry name" value="NR_LBD"/>
    <property type="match status" value="1"/>
</dbReference>
<keyword evidence="5" id="KW-0238">DNA-binding</keyword>
<gene>
    <name evidence="12" type="ORF">WR25_00883</name>
</gene>
<organism evidence="12 13">
    <name type="scientific">Diploscapter pachys</name>
    <dbReference type="NCBI Taxonomy" id="2018661"/>
    <lineage>
        <taxon>Eukaryota</taxon>
        <taxon>Metazoa</taxon>
        <taxon>Ecdysozoa</taxon>
        <taxon>Nematoda</taxon>
        <taxon>Chromadorea</taxon>
        <taxon>Rhabditida</taxon>
        <taxon>Rhabditina</taxon>
        <taxon>Rhabditomorpha</taxon>
        <taxon>Rhabditoidea</taxon>
        <taxon>Rhabditidae</taxon>
        <taxon>Diploscapter</taxon>
    </lineage>
</organism>
<evidence type="ECO:0000256" key="5">
    <source>
        <dbReference type="ARBA" id="ARBA00023125"/>
    </source>
</evidence>
<evidence type="ECO:0000259" key="11">
    <source>
        <dbReference type="PROSITE" id="PS51843"/>
    </source>
</evidence>
<comment type="caution">
    <text evidence="12">The sequence shown here is derived from an EMBL/GenBank/DDBJ whole genome shotgun (WGS) entry which is preliminary data.</text>
</comment>
<dbReference type="AlphaFoldDB" id="A0A2A2KVN7"/>
<evidence type="ECO:0000313" key="12">
    <source>
        <dbReference type="EMBL" id="PAV77988.1"/>
    </source>
</evidence>
<feature type="domain" description="Nuclear receptor" evidence="10">
    <location>
        <begin position="1"/>
        <end position="47"/>
    </location>
</feature>
<keyword evidence="2" id="KW-0863">Zinc-finger</keyword>
<proteinExistence type="predicted"/>
<dbReference type="InterPro" id="IPR013088">
    <property type="entry name" value="Znf_NHR/GATA"/>
</dbReference>
<dbReference type="SUPFAM" id="SSF57716">
    <property type="entry name" value="Glucocorticoid receptor-like (DNA-binding domain)"/>
    <property type="match status" value="1"/>
</dbReference>
<sequence>MDNNCDITNGKEENRKKDCRSKSRNRCRACRLRNCLEGGMNPKHVREERSKIERSASQSQPQPQQFVSAAEMLCPSEQEADKHKIPEEHQLTLFMCALEKQTEMLTDEDARDSEIMLGEWSRDVTLAFGLQNPQLVIKRVPIDWRCEKIMSDLDLYSSWYRAFVLHADWAMGIADFRVLPLADQTILFKQNFMAFGWITYAYHSYRMGNNEKGIPLGNSAYIPYQPDELKQMEAKWSGTYGMVAKRLIEMIVRPMCELQISEEEYCLLKTISLFQQETLLSESGAAICVRMRDRLFEALATHIERRFPHWSGVQRISRSIRLSMLISSFTYIGQVESNLIQQLTATDMAPLSGVPLEILNAQQYV</sequence>
<evidence type="ECO:0000256" key="9">
    <source>
        <dbReference type="SAM" id="MobiDB-lite"/>
    </source>
</evidence>
<evidence type="ECO:0000256" key="7">
    <source>
        <dbReference type="ARBA" id="ARBA00023170"/>
    </source>
</evidence>
<dbReference type="InterPro" id="IPR035500">
    <property type="entry name" value="NHR-like_dom_sf"/>
</dbReference>
<evidence type="ECO:0000256" key="6">
    <source>
        <dbReference type="ARBA" id="ARBA00023163"/>
    </source>
</evidence>
<evidence type="ECO:0000313" key="13">
    <source>
        <dbReference type="Proteomes" id="UP000218231"/>
    </source>
</evidence>
<dbReference type="InterPro" id="IPR001628">
    <property type="entry name" value="Znf_hrmn_rcpt"/>
</dbReference>
<keyword evidence="3" id="KW-0862">Zinc</keyword>
<keyword evidence="1" id="KW-0479">Metal-binding</keyword>
<evidence type="ECO:0000256" key="3">
    <source>
        <dbReference type="ARBA" id="ARBA00022833"/>
    </source>
</evidence>
<keyword evidence="7" id="KW-0675">Receptor</keyword>
<dbReference type="PANTHER" id="PTHR47630">
    <property type="entry name" value="NUCLEAR HORMONE RECEPTOR FAMILY-RELATED-RELATED"/>
    <property type="match status" value="1"/>
</dbReference>
<dbReference type="GO" id="GO:0003700">
    <property type="term" value="F:DNA-binding transcription factor activity"/>
    <property type="evidence" value="ECO:0007669"/>
    <property type="project" value="InterPro"/>
</dbReference>
<evidence type="ECO:0008006" key="14">
    <source>
        <dbReference type="Google" id="ProtNLM"/>
    </source>
</evidence>
<dbReference type="Proteomes" id="UP000218231">
    <property type="component" value="Unassembled WGS sequence"/>
</dbReference>
<evidence type="ECO:0000256" key="1">
    <source>
        <dbReference type="ARBA" id="ARBA00022723"/>
    </source>
</evidence>
<evidence type="ECO:0000256" key="2">
    <source>
        <dbReference type="ARBA" id="ARBA00022771"/>
    </source>
</evidence>
<dbReference type="GO" id="GO:0043565">
    <property type="term" value="F:sequence-specific DNA binding"/>
    <property type="evidence" value="ECO:0007669"/>
    <property type="project" value="InterPro"/>
</dbReference>
<dbReference type="PROSITE" id="PS51843">
    <property type="entry name" value="NR_LBD"/>
    <property type="match status" value="1"/>
</dbReference>
<name>A0A2A2KVN7_9BILA</name>
<reference evidence="12 13" key="1">
    <citation type="journal article" date="2017" name="Curr. Biol.">
        <title>Genome architecture and evolution of a unichromosomal asexual nematode.</title>
        <authorList>
            <person name="Fradin H."/>
            <person name="Zegar C."/>
            <person name="Gutwein M."/>
            <person name="Lucas J."/>
            <person name="Kovtun M."/>
            <person name="Corcoran D."/>
            <person name="Baugh L.R."/>
            <person name="Kiontke K."/>
            <person name="Gunsalus K."/>
            <person name="Fitch D.H."/>
            <person name="Piano F."/>
        </authorList>
    </citation>
    <scope>NUCLEOTIDE SEQUENCE [LARGE SCALE GENOMIC DNA]</scope>
    <source>
        <strain evidence="12">PF1309</strain>
    </source>
</reference>
<protein>
    <recommendedName>
        <fullName evidence="14">NR LBD domain-containing protein</fullName>
    </recommendedName>
</protein>
<dbReference type="Gene3D" id="1.10.565.10">
    <property type="entry name" value="Retinoid X Receptor"/>
    <property type="match status" value="1"/>
</dbReference>
<dbReference type="OrthoDB" id="5814193at2759"/>
<evidence type="ECO:0000256" key="8">
    <source>
        <dbReference type="ARBA" id="ARBA00023242"/>
    </source>
</evidence>
<dbReference type="PROSITE" id="PS51030">
    <property type="entry name" value="NUCLEAR_REC_DBD_2"/>
    <property type="match status" value="1"/>
</dbReference>
<evidence type="ECO:0000259" key="10">
    <source>
        <dbReference type="PROSITE" id="PS51030"/>
    </source>
</evidence>
<keyword evidence="6" id="KW-0804">Transcription</keyword>
<feature type="domain" description="NR LBD" evidence="11">
    <location>
        <begin position="121"/>
        <end position="362"/>
    </location>
</feature>
<feature type="compositionally biased region" description="Basic and acidic residues" evidence="9">
    <location>
        <begin position="44"/>
        <end position="54"/>
    </location>
</feature>
<dbReference type="InterPro" id="IPR052499">
    <property type="entry name" value="C.elegans_NHRs"/>
</dbReference>
<accession>A0A2A2KVN7</accession>
<dbReference type="Pfam" id="PF00104">
    <property type="entry name" value="Hormone_recep"/>
    <property type="match status" value="1"/>
</dbReference>